<dbReference type="EMBL" id="KV425932">
    <property type="protein sequence ID" value="KZV97237.1"/>
    <property type="molecule type" value="Genomic_DNA"/>
</dbReference>
<protein>
    <submittedName>
        <fullName evidence="2">Uncharacterized protein</fullName>
    </submittedName>
</protein>
<feature type="region of interest" description="Disordered" evidence="1">
    <location>
        <begin position="159"/>
        <end position="180"/>
    </location>
</feature>
<organism evidence="2 3">
    <name type="scientific">Exidia glandulosa HHB12029</name>
    <dbReference type="NCBI Taxonomy" id="1314781"/>
    <lineage>
        <taxon>Eukaryota</taxon>
        <taxon>Fungi</taxon>
        <taxon>Dikarya</taxon>
        <taxon>Basidiomycota</taxon>
        <taxon>Agaricomycotina</taxon>
        <taxon>Agaricomycetes</taxon>
        <taxon>Auriculariales</taxon>
        <taxon>Exidiaceae</taxon>
        <taxon>Exidia</taxon>
    </lineage>
</organism>
<dbReference type="InParanoid" id="A0A165L299"/>
<name>A0A165L299_EXIGL</name>
<reference evidence="2 3" key="1">
    <citation type="journal article" date="2016" name="Mol. Biol. Evol.">
        <title>Comparative Genomics of Early-Diverging Mushroom-Forming Fungi Provides Insights into the Origins of Lignocellulose Decay Capabilities.</title>
        <authorList>
            <person name="Nagy L.G."/>
            <person name="Riley R."/>
            <person name="Tritt A."/>
            <person name="Adam C."/>
            <person name="Daum C."/>
            <person name="Floudas D."/>
            <person name="Sun H."/>
            <person name="Yadav J.S."/>
            <person name="Pangilinan J."/>
            <person name="Larsson K.H."/>
            <person name="Matsuura K."/>
            <person name="Barry K."/>
            <person name="Labutti K."/>
            <person name="Kuo R."/>
            <person name="Ohm R.A."/>
            <person name="Bhattacharya S.S."/>
            <person name="Shirouzu T."/>
            <person name="Yoshinaga Y."/>
            <person name="Martin F.M."/>
            <person name="Grigoriev I.V."/>
            <person name="Hibbett D.S."/>
        </authorList>
    </citation>
    <scope>NUCLEOTIDE SEQUENCE [LARGE SCALE GENOMIC DNA]</scope>
    <source>
        <strain evidence="2 3">HHB12029</strain>
    </source>
</reference>
<proteinExistence type="predicted"/>
<dbReference type="AlphaFoldDB" id="A0A165L299"/>
<evidence type="ECO:0000313" key="3">
    <source>
        <dbReference type="Proteomes" id="UP000077266"/>
    </source>
</evidence>
<evidence type="ECO:0000256" key="1">
    <source>
        <dbReference type="SAM" id="MobiDB-lite"/>
    </source>
</evidence>
<sequence length="275" mass="30419">MALHAQLEERLNLEAGQSAMRCWACRSCASLLSPEMRRQLNVMPALHRTIVSVVDMDFSLVTGSLRLMDSTATVPRPAPAVSMSAAEDAVVANIPRLVAILAGLPAQQTHCNFAIALARLPTSIVTVATRTMSARITGERYPADASMSSGRALHPSRRRLGFSRRPRHFGGPKTNSSAAEDRLFGQENAEREDDQVYPGCWSLQMHLDDLSDVRRRSSALRGAFVFFRAVGNDVRKDYHYIKAATISQLYISRAAEKQQLPRPRYAEQCSSFNEG</sequence>
<keyword evidence="3" id="KW-1185">Reference proteome</keyword>
<evidence type="ECO:0000313" key="2">
    <source>
        <dbReference type="EMBL" id="KZV97237.1"/>
    </source>
</evidence>
<accession>A0A165L299</accession>
<feature type="compositionally biased region" description="Basic residues" evidence="1">
    <location>
        <begin position="159"/>
        <end position="170"/>
    </location>
</feature>
<dbReference type="Proteomes" id="UP000077266">
    <property type="component" value="Unassembled WGS sequence"/>
</dbReference>
<gene>
    <name evidence="2" type="ORF">EXIGLDRAFT_747160</name>
</gene>